<dbReference type="GO" id="GO:0004378">
    <property type="term" value="F:GDP-Man:Man(1)GlcNAc(2)-PP-Dol alpha-1,3-mannosyltransferase activity"/>
    <property type="evidence" value="ECO:0007669"/>
    <property type="project" value="UniProtKB-UniRule"/>
</dbReference>
<evidence type="ECO:0000256" key="1">
    <source>
        <dbReference type="ARBA" id="ARBA00003142"/>
    </source>
</evidence>
<evidence type="ECO:0000256" key="10">
    <source>
        <dbReference type="ARBA" id="ARBA00045103"/>
    </source>
</evidence>
<evidence type="ECO:0000256" key="3">
    <source>
        <dbReference type="ARBA" id="ARBA00004922"/>
    </source>
</evidence>
<dbReference type="InterPro" id="IPR001296">
    <property type="entry name" value="Glyco_trans_1"/>
</dbReference>
<dbReference type="EC" id="2.4.1.257" evidence="12"/>
<evidence type="ECO:0000256" key="11">
    <source>
        <dbReference type="ARBA" id="ARBA00045104"/>
    </source>
</evidence>
<keyword evidence="8 12" id="KW-1133">Transmembrane helix</keyword>
<dbReference type="RefSeq" id="XP_009542047.1">
    <property type="nucleotide sequence ID" value="XM_009543752.1"/>
</dbReference>
<keyword evidence="9 12" id="KW-0472">Membrane</keyword>
<comment type="catalytic activity">
    <reaction evidence="10 12">
        <text>a beta-D-Man-(1-&gt;4)-beta-D-GlcNAc-(1-&gt;4)-alpha-D-GlcNAc-diphospho-di-trans,poly-cis-dolichol + GDP-alpha-D-mannose = an alpha-D-Man-(1-&gt;3)-beta-D-Man-(1-&gt;4)-beta-D-GlcNAc-(1-&gt;4)-alpha-D-GlcNAc-diphospho-di-trans,poly-cis-dolichol + GDP + H(+)</text>
        <dbReference type="Rhea" id="RHEA:29515"/>
        <dbReference type="Rhea" id="RHEA-COMP:19511"/>
        <dbReference type="Rhea" id="RHEA-COMP:19513"/>
        <dbReference type="ChEBI" id="CHEBI:15378"/>
        <dbReference type="ChEBI" id="CHEBI:57527"/>
        <dbReference type="ChEBI" id="CHEBI:58189"/>
        <dbReference type="ChEBI" id="CHEBI:58472"/>
        <dbReference type="ChEBI" id="CHEBI:132510"/>
        <dbReference type="EC" id="2.4.1.132"/>
    </reaction>
    <physiologicalReaction direction="left-to-right" evidence="10 12">
        <dbReference type="Rhea" id="RHEA:29516"/>
    </physiologicalReaction>
</comment>
<dbReference type="InterPro" id="IPR027054">
    <property type="entry name" value="ALG2"/>
</dbReference>
<dbReference type="HOGENOM" id="CLU_030619_0_0_1"/>
<dbReference type="FunCoup" id="W4KIM3">
    <property type="interactions" value="456"/>
</dbReference>
<keyword evidence="4 12" id="KW-0328">Glycosyltransferase</keyword>
<dbReference type="GeneID" id="20667116"/>
<dbReference type="PANTHER" id="PTHR45918:SF1">
    <property type="entry name" value="ALPHA-1,3_1,6-MANNOSYLTRANSFERASE ALG2"/>
    <property type="match status" value="1"/>
</dbReference>
<feature type="transmembrane region" description="Helical" evidence="12">
    <location>
        <begin position="463"/>
        <end position="482"/>
    </location>
</feature>
<dbReference type="InParanoid" id="W4KIM3"/>
<evidence type="ECO:0000259" key="14">
    <source>
        <dbReference type="Pfam" id="PF13439"/>
    </source>
</evidence>
<sequence>MAPRPSTLRIAFIHPDLGIGGAERLVVDAALGLQKLGHSVDIFTSHHDPSHCFDETRDGTLRVYHIVSPFPRSVKGKFHILLAHARQLHLTRYLLRSDSPQYDVYFVDQLSTCVPFLRLLAGRRVVFYCHFPDKLLANGEFVEGKMHMRGGWLKRVYRLPMDWLEEITTRQADVILANSRFTSRVFKSYFPSIAQDPYVVYPGINLSAYESKPDASDPDIEELSSERPTLLSLNRFEKKKNVALAIQSFFLLRKHLAGNKLSGHVDNLRLVIAGGYDPRLENNMMTLVSLLDLAKLHSLTYNIISPSSSPTSIPPFNCTANKPDILILLNFTTAQRSALLNARSTRALLYTPTNEHFGIGPVEAMACGLPVLACNTGGPTESVLEVPEQARTGWLRPPDADLWASALMEIVALSDAERTDLAERAKVRARELFGMDAMAKTLDDKLQEAAAMGPISSYSLRTLTSFFVLLFSILLAVVYRLLT</sequence>
<dbReference type="EC" id="2.4.1.132" evidence="12"/>
<proteinExistence type="inferred from homology"/>
<evidence type="ECO:0000256" key="2">
    <source>
        <dbReference type="ARBA" id="ARBA00004586"/>
    </source>
</evidence>
<evidence type="ECO:0000256" key="4">
    <source>
        <dbReference type="ARBA" id="ARBA00022676"/>
    </source>
</evidence>
<evidence type="ECO:0000256" key="7">
    <source>
        <dbReference type="ARBA" id="ARBA00022824"/>
    </source>
</evidence>
<protein>
    <recommendedName>
        <fullName evidence="12">Alpha-1,3/1,6-mannosyltransferase ALG2</fullName>
        <ecNumber evidence="12">2.4.1.132</ecNumber>
        <ecNumber evidence="12">2.4.1.257</ecNumber>
    </recommendedName>
    <alternativeName>
        <fullName evidence="12">GDP-Man:Man(1)GlcNAc(2)-PP-Dol alpha-1,3-mannosyltransferase</fullName>
    </alternativeName>
</protein>
<dbReference type="OrthoDB" id="448893at2759"/>
<feature type="domain" description="Glycosyltransferase subfamily 4-like N-terminal" evidence="14">
    <location>
        <begin position="19"/>
        <end position="207"/>
    </location>
</feature>
<dbReference type="KEGG" id="hir:HETIRDRAFT_146079"/>
<dbReference type="InterPro" id="IPR028098">
    <property type="entry name" value="Glyco_trans_4-like_N"/>
</dbReference>
<keyword evidence="7 12" id="KW-0256">Endoplasmic reticulum</keyword>
<gene>
    <name evidence="15" type="ORF">HETIRDRAFT_146079</name>
</gene>
<dbReference type="CDD" id="cd03805">
    <property type="entry name" value="GT4_ALG2-like"/>
    <property type="match status" value="1"/>
</dbReference>
<evidence type="ECO:0000259" key="13">
    <source>
        <dbReference type="Pfam" id="PF00534"/>
    </source>
</evidence>
<dbReference type="STRING" id="747525.W4KIM3"/>
<dbReference type="UniPathway" id="UPA00378"/>
<comment type="pathway">
    <text evidence="3 12">Protein modification; protein glycosylation.</text>
</comment>
<evidence type="ECO:0000256" key="9">
    <source>
        <dbReference type="ARBA" id="ARBA00023136"/>
    </source>
</evidence>
<evidence type="ECO:0000256" key="8">
    <source>
        <dbReference type="ARBA" id="ARBA00022989"/>
    </source>
</evidence>
<reference evidence="15 16" key="1">
    <citation type="journal article" date="2012" name="New Phytol.">
        <title>Insight into trade-off between wood decay and parasitism from the genome of a fungal forest pathogen.</title>
        <authorList>
            <person name="Olson A."/>
            <person name="Aerts A."/>
            <person name="Asiegbu F."/>
            <person name="Belbahri L."/>
            <person name="Bouzid O."/>
            <person name="Broberg A."/>
            <person name="Canback B."/>
            <person name="Coutinho P.M."/>
            <person name="Cullen D."/>
            <person name="Dalman K."/>
            <person name="Deflorio G."/>
            <person name="van Diepen L.T."/>
            <person name="Dunand C."/>
            <person name="Duplessis S."/>
            <person name="Durling M."/>
            <person name="Gonthier P."/>
            <person name="Grimwood J."/>
            <person name="Fossdal C.G."/>
            <person name="Hansson D."/>
            <person name="Henrissat B."/>
            <person name="Hietala A."/>
            <person name="Himmelstrand K."/>
            <person name="Hoffmeister D."/>
            <person name="Hogberg N."/>
            <person name="James T.Y."/>
            <person name="Karlsson M."/>
            <person name="Kohler A."/>
            <person name="Kues U."/>
            <person name="Lee Y.H."/>
            <person name="Lin Y.C."/>
            <person name="Lind M."/>
            <person name="Lindquist E."/>
            <person name="Lombard V."/>
            <person name="Lucas S."/>
            <person name="Lunden K."/>
            <person name="Morin E."/>
            <person name="Murat C."/>
            <person name="Park J."/>
            <person name="Raffaello T."/>
            <person name="Rouze P."/>
            <person name="Salamov A."/>
            <person name="Schmutz J."/>
            <person name="Solheim H."/>
            <person name="Stahlberg J."/>
            <person name="Velez H."/>
            <person name="de Vries R.P."/>
            <person name="Wiebenga A."/>
            <person name="Woodward S."/>
            <person name="Yakovlev I."/>
            <person name="Garbelotto M."/>
            <person name="Martin F."/>
            <person name="Grigoriev I.V."/>
            <person name="Stenlid J."/>
        </authorList>
    </citation>
    <scope>NUCLEOTIDE SEQUENCE [LARGE SCALE GENOMIC DNA]</scope>
    <source>
        <strain evidence="15 16">TC 32-1</strain>
    </source>
</reference>
<feature type="domain" description="Glycosyl transferase family 1" evidence="13">
    <location>
        <begin position="345"/>
        <end position="426"/>
    </location>
</feature>
<dbReference type="Pfam" id="PF13439">
    <property type="entry name" value="Glyco_transf_4"/>
    <property type="match status" value="1"/>
</dbReference>
<comment type="catalytic activity">
    <reaction evidence="11 12">
        <text>an alpha-D-Man-(1-&gt;3)-beta-D-Man-(1-&gt;4)-beta-D-GlcNAc-(1-&gt;4)-alpha-D-GlcNAc-diphospho-di-trans,poly-cis-dolichol + GDP-alpha-D-mannose = an alpha-D-Man-(1-&gt;3)-[alpha-D-Man-(1-&gt;6)]-beta-D-Man-(1-&gt;4)-beta-D-GlcNAc-(1-&gt;4)-alpha-D-GlcNAc-diphospho-di-trans,poly-cis-dolichol + GDP + H(+)</text>
        <dbReference type="Rhea" id="RHEA:29519"/>
        <dbReference type="Rhea" id="RHEA-COMP:19513"/>
        <dbReference type="Rhea" id="RHEA-COMP:19515"/>
        <dbReference type="ChEBI" id="CHEBI:15378"/>
        <dbReference type="ChEBI" id="CHEBI:57527"/>
        <dbReference type="ChEBI" id="CHEBI:58189"/>
        <dbReference type="ChEBI" id="CHEBI:132510"/>
        <dbReference type="ChEBI" id="CHEBI:132511"/>
        <dbReference type="EC" id="2.4.1.257"/>
    </reaction>
    <physiologicalReaction direction="left-to-right" evidence="11 12">
        <dbReference type="Rhea" id="RHEA:29520"/>
    </physiologicalReaction>
</comment>
<comment type="function">
    <text evidence="1 12">Mannosylates Man(2)GlcNAc(2)-dolichol diphosphate and Man(1)GlcNAc(2)-dolichol diphosphate to form Man(3)GlcNAc(2)-dolichol diphosphate.</text>
</comment>
<keyword evidence="16" id="KW-1185">Reference proteome</keyword>
<dbReference type="EMBL" id="KI925455">
    <property type="protein sequence ID" value="ETW85170.1"/>
    <property type="molecule type" value="Genomic_DNA"/>
</dbReference>
<evidence type="ECO:0000256" key="6">
    <source>
        <dbReference type="ARBA" id="ARBA00022692"/>
    </source>
</evidence>
<dbReference type="GO" id="GO:0102704">
    <property type="term" value="F:GDP-Man:Man(2)GlcNAc(2)-PP-Dol alpha-1,6-mannosyltransferase activity"/>
    <property type="evidence" value="ECO:0007669"/>
    <property type="project" value="UniProtKB-UniRule"/>
</dbReference>
<dbReference type="Pfam" id="PF00534">
    <property type="entry name" value="Glycos_transf_1"/>
    <property type="match status" value="1"/>
</dbReference>
<dbReference type="Proteomes" id="UP000030671">
    <property type="component" value="Unassembled WGS sequence"/>
</dbReference>
<dbReference type="eggNOG" id="KOG0853">
    <property type="taxonomic scope" value="Eukaryota"/>
</dbReference>
<dbReference type="AlphaFoldDB" id="W4KIM3"/>
<dbReference type="Gene3D" id="3.40.50.2000">
    <property type="entry name" value="Glycogen Phosphorylase B"/>
    <property type="match status" value="2"/>
</dbReference>
<dbReference type="PANTHER" id="PTHR45918">
    <property type="entry name" value="ALPHA-1,3/1,6-MANNOSYLTRANSFERASE ALG2"/>
    <property type="match status" value="1"/>
</dbReference>
<organism evidence="15 16">
    <name type="scientific">Heterobasidion irregulare (strain TC 32-1)</name>
    <dbReference type="NCBI Taxonomy" id="747525"/>
    <lineage>
        <taxon>Eukaryota</taxon>
        <taxon>Fungi</taxon>
        <taxon>Dikarya</taxon>
        <taxon>Basidiomycota</taxon>
        <taxon>Agaricomycotina</taxon>
        <taxon>Agaricomycetes</taxon>
        <taxon>Russulales</taxon>
        <taxon>Bondarzewiaceae</taxon>
        <taxon>Heterobasidion</taxon>
        <taxon>Heterobasidion annosum species complex</taxon>
    </lineage>
</organism>
<evidence type="ECO:0000256" key="5">
    <source>
        <dbReference type="ARBA" id="ARBA00022679"/>
    </source>
</evidence>
<evidence type="ECO:0000256" key="12">
    <source>
        <dbReference type="RuleBase" id="RU367136"/>
    </source>
</evidence>
<evidence type="ECO:0000313" key="16">
    <source>
        <dbReference type="Proteomes" id="UP000030671"/>
    </source>
</evidence>
<keyword evidence="6 12" id="KW-0812">Transmembrane</keyword>
<name>W4KIM3_HETIT</name>
<comment type="similarity">
    <text evidence="12">Belongs to the glycosyltransferase group 1 family.</text>
</comment>
<accession>W4KIM3</accession>
<comment type="subcellular location">
    <subcellularLocation>
        <location evidence="2 12">Endoplasmic reticulum membrane</location>
    </subcellularLocation>
</comment>
<dbReference type="SUPFAM" id="SSF53756">
    <property type="entry name" value="UDP-Glycosyltransferase/glycogen phosphorylase"/>
    <property type="match status" value="1"/>
</dbReference>
<keyword evidence="5 12" id="KW-0808">Transferase</keyword>
<evidence type="ECO:0000313" key="15">
    <source>
        <dbReference type="EMBL" id="ETW85170.1"/>
    </source>
</evidence>
<dbReference type="GO" id="GO:0005789">
    <property type="term" value="C:endoplasmic reticulum membrane"/>
    <property type="evidence" value="ECO:0007669"/>
    <property type="project" value="UniProtKB-SubCell"/>
</dbReference>